<dbReference type="Proteomes" id="UP001168821">
    <property type="component" value="Unassembled WGS sequence"/>
</dbReference>
<dbReference type="PANTHER" id="PTHR37445">
    <property type="entry name" value="PROTEIN CBG24663"/>
    <property type="match status" value="1"/>
</dbReference>
<accession>A0AA38ICE2</accession>
<keyword evidence="2" id="KW-1185">Reference proteome</keyword>
<evidence type="ECO:0000313" key="2">
    <source>
        <dbReference type="Proteomes" id="UP001168821"/>
    </source>
</evidence>
<sequence>MKLTRSKSRNVKLLCNNCSDNISKFKDFQNLLSSLKNELFDTLKKVTHDVDAKIDKLKDIHRHSSEQFELICQEINDRQARKRNIIIYGAQEQNASLPTNVRKNNEDDLISEIISTITPTVPFDNTTIHHLRLGRYNTANTRPRPIKITLSNEFQVHSIIKNAHNLKKNARLSGISIGFDRTPKQQAHYKDVRTELQRRTASGENNLIIKYVQGLPKIIQTQSTSNQVNLN</sequence>
<name>A0AA38ICE2_9CUCU</name>
<evidence type="ECO:0000313" key="1">
    <source>
        <dbReference type="EMBL" id="KAJ3651911.1"/>
    </source>
</evidence>
<gene>
    <name evidence="1" type="ORF">Zmor_017915</name>
</gene>
<dbReference type="AlphaFoldDB" id="A0AA38ICE2"/>
<comment type="caution">
    <text evidence="1">The sequence shown here is derived from an EMBL/GenBank/DDBJ whole genome shotgun (WGS) entry which is preliminary data.</text>
</comment>
<dbReference type="PANTHER" id="PTHR37445:SF3">
    <property type="entry name" value="ZINC FINGER PHD-TYPE DOMAIN-CONTAINING PROTEIN"/>
    <property type="match status" value="1"/>
</dbReference>
<proteinExistence type="predicted"/>
<protein>
    <submittedName>
        <fullName evidence="1">Uncharacterized protein</fullName>
    </submittedName>
</protein>
<reference evidence="1" key="1">
    <citation type="journal article" date="2023" name="G3 (Bethesda)">
        <title>Whole genome assemblies of Zophobas morio and Tenebrio molitor.</title>
        <authorList>
            <person name="Kaur S."/>
            <person name="Stinson S.A."/>
            <person name="diCenzo G.C."/>
        </authorList>
    </citation>
    <scope>NUCLEOTIDE SEQUENCE</scope>
    <source>
        <strain evidence="1">QUZm001</strain>
    </source>
</reference>
<dbReference type="EMBL" id="JALNTZ010000005">
    <property type="protein sequence ID" value="KAJ3651911.1"/>
    <property type="molecule type" value="Genomic_DNA"/>
</dbReference>
<organism evidence="1 2">
    <name type="scientific">Zophobas morio</name>
    <dbReference type="NCBI Taxonomy" id="2755281"/>
    <lineage>
        <taxon>Eukaryota</taxon>
        <taxon>Metazoa</taxon>
        <taxon>Ecdysozoa</taxon>
        <taxon>Arthropoda</taxon>
        <taxon>Hexapoda</taxon>
        <taxon>Insecta</taxon>
        <taxon>Pterygota</taxon>
        <taxon>Neoptera</taxon>
        <taxon>Endopterygota</taxon>
        <taxon>Coleoptera</taxon>
        <taxon>Polyphaga</taxon>
        <taxon>Cucujiformia</taxon>
        <taxon>Tenebrionidae</taxon>
        <taxon>Zophobas</taxon>
    </lineage>
</organism>